<dbReference type="GO" id="GO:0071949">
    <property type="term" value="F:FAD binding"/>
    <property type="evidence" value="ECO:0007669"/>
    <property type="project" value="InterPro"/>
</dbReference>
<dbReference type="PANTHER" id="PTHR10909">
    <property type="entry name" value="ELECTRON TRANSPORT OXIDOREDUCTASE"/>
    <property type="match status" value="1"/>
</dbReference>
<evidence type="ECO:0000313" key="4">
    <source>
        <dbReference type="Proteomes" id="UP000004810"/>
    </source>
</evidence>
<dbReference type="GO" id="GO:0055088">
    <property type="term" value="P:lipid homeostasis"/>
    <property type="evidence" value="ECO:0007669"/>
    <property type="project" value="TreeGrafter"/>
</dbReference>
<evidence type="ECO:0000259" key="2">
    <source>
        <dbReference type="Pfam" id="PF22924"/>
    </source>
</evidence>
<dbReference type="GO" id="GO:0033540">
    <property type="term" value="P:fatty acid beta-oxidation using acyl-CoA oxidase"/>
    <property type="evidence" value="ECO:0007669"/>
    <property type="project" value="TreeGrafter"/>
</dbReference>
<name>J9E7M8_WUCBA</name>
<evidence type="ECO:0000256" key="1">
    <source>
        <dbReference type="ARBA" id="ARBA00005189"/>
    </source>
</evidence>
<comment type="pathway">
    <text evidence="1">Lipid metabolism.</text>
</comment>
<dbReference type="Proteomes" id="UP000004810">
    <property type="component" value="Unassembled WGS sequence"/>
</dbReference>
<comment type="caution">
    <text evidence="3">The sequence shown here is derived from an EMBL/GenBank/DDBJ whole genome shotgun (WGS) entry which is preliminary data.</text>
</comment>
<dbReference type="InterPro" id="IPR036250">
    <property type="entry name" value="AcylCo_DH-like_C"/>
</dbReference>
<proteinExistence type="predicted"/>
<evidence type="ECO:0000313" key="3">
    <source>
        <dbReference type="EMBL" id="EJW71369.1"/>
    </source>
</evidence>
<sequence>MLSREIQILSCAAKVLSTEEGVNALDDARLACGAYGFLKSSRLNDLRNAFDPARTFEGDNNILMQQVTYTLISLSDEKSYDWNDSPLRSLVFFSYEARKILNLE</sequence>
<dbReference type="InterPro" id="IPR055060">
    <property type="entry name" value="ACOX_C_alpha1"/>
</dbReference>
<dbReference type="SUPFAM" id="SSF47203">
    <property type="entry name" value="Acyl-CoA dehydrogenase C-terminal domain-like"/>
    <property type="match status" value="1"/>
</dbReference>
<dbReference type="Gene3D" id="1.20.140.10">
    <property type="entry name" value="Butyryl-CoA Dehydrogenase, subunit A, domain 3"/>
    <property type="match status" value="1"/>
</dbReference>
<gene>
    <name evidence="3" type="ORF">WUBG_17728</name>
</gene>
<dbReference type="PANTHER" id="PTHR10909:SF390">
    <property type="entry name" value="PEROXISOMAL ACYL-COENZYME A OXIDASE 3"/>
    <property type="match status" value="1"/>
</dbReference>
<dbReference type="InterPro" id="IPR012258">
    <property type="entry name" value="Acyl-CoA_oxidase"/>
</dbReference>
<dbReference type="Pfam" id="PF22924">
    <property type="entry name" value="ACOX_C_alpha1"/>
    <property type="match status" value="1"/>
</dbReference>
<dbReference type="GO" id="GO:0016402">
    <property type="term" value="F:pristanoyl-CoA oxidase activity"/>
    <property type="evidence" value="ECO:0007669"/>
    <property type="project" value="TreeGrafter"/>
</dbReference>
<accession>J9E7M8</accession>
<organism evidence="3 4">
    <name type="scientific">Wuchereria bancrofti</name>
    <dbReference type="NCBI Taxonomy" id="6293"/>
    <lineage>
        <taxon>Eukaryota</taxon>
        <taxon>Metazoa</taxon>
        <taxon>Ecdysozoa</taxon>
        <taxon>Nematoda</taxon>
        <taxon>Chromadorea</taxon>
        <taxon>Rhabditida</taxon>
        <taxon>Spirurina</taxon>
        <taxon>Spiruromorpha</taxon>
        <taxon>Filarioidea</taxon>
        <taxon>Onchocercidae</taxon>
        <taxon>Wuchereria</taxon>
    </lineage>
</organism>
<dbReference type="EMBL" id="ADBV01018804">
    <property type="protein sequence ID" value="EJW71369.1"/>
    <property type="molecule type" value="Genomic_DNA"/>
</dbReference>
<dbReference type="GO" id="GO:0005777">
    <property type="term" value="C:peroxisome"/>
    <property type="evidence" value="ECO:0007669"/>
    <property type="project" value="InterPro"/>
</dbReference>
<dbReference type="GO" id="GO:0005504">
    <property type="term" value="F:fatty acid binding"/>
    <property type="evidence" value="ECO:0007669"/>
    <property type="project" value="TreeGrafter"/>
</dbReference>
<protein>
    <recommendedName>
        <fullName evidence="2">Acyl-CoA oxidase C-alpha1 domain-containing protein</fullName>
    </recommendedName>
</protein>
<dbReference type="AlphaFoldDB" id="J9E7M8"/>
<feature type="domain" description="Acyl-CoA oxidase C-alpha1" evidence="2">
    <location>
        <begin position="4"/>
        <end position="71"/>
    </location>
</feature>
<reference evidence="4" key="1">
    <citation type="submission" date="2012-08" db="EMBL/GenBank/DDBJ databases">
        <title>The Genome Sequence of Wuchereria bancrofti.</title>
        <authorList>
            <person name="Nutman T.B."/>
            <person name="Fink D.L."/>
            <person name="Russ C."/>
            <person name="Young S."/>
            <person name="Zeng Q."/>
            <person name="Koehrsen M."/>
            <person name="Alvarado L."/>
            <person name="Berlin A."/>
            <person name="Chapman S.B."/>
            <person name="Chen Z."/>
            <person name="Freedman E."/>
            <person name="Gellesch M."/>
            <person name="Goldberg J."/>
            <person name="Griggs A."/>
            <person name="Gujja S."/>
            <person name="Heilman E.R."/>
            <person name="Heiman D."/>
            <person name="Hepburn T."/>
            <person name="Howarth C."/>
            <person name="Jen D."/>
            <person name="Larson L."/>
            <person name="Lewis B."/>
            <person name="Mehta T."/>
            <person name="Park D."/>
            <person name="Pearson M."/>
            <person name="Roberts A."/>
            <person name="Saif S."/>
            <person name="Shea T."/>
            <person name="Shenoy N."/>
            <person name="Sisk P."/>
            <person name="Stolte C."/>
            <person name="Sykes S."/>
            <person name="Walk T."/>
            <person name="White J."/>
            <person name="Yandava C."/>
            <person name="Haas B."/>
            <person name="Henn M.R."/>
            <person name="Nusbaum C."/>
            <person name="Birren B."/>
        </authorList>
    </citation>
    <scope>NUCLEOTIDE SEQUENCE [LARGE SCALE GENOMIC DNA]</scope>
    <source>
        <strain evidence="4">NA</strain>
    </source>
</reference>